<evidence type="ECO:0000313" key="2">
    <source>
        <dbReference type="Proteomes" id="UP000011910"/>
    </source>
</evidence>
<keyword evidence="2" id="KW-1185">Reference proteome</keyword>
<reference evidence="1 2" key="1">
    <citation type="journal article" date="2013" name="Genome Announc.">
        <title>Draft Genome Sequence of Cesiribacter andamanensis Strain AMV16T, Isolated from a Soil Sample from a Mud Volcano in the Andaman Islands, India.</title>
        <authorList>
            <person name="Shivaji S."/>
            <person name="Ara S."/>
            <person name="Begum Z."/>
            <person name="Srinivas T.N."/>
            <person name="Singh A."/>
            <person name="Kumar Pinnaka A."/>
        </authorList>
    </citation>
    <scope>NUCLEOTIDE SEQUENCE [LARGE SCALE GENOMIC DNA]</scope>
    <source>
        <strain evidence="1 2">AMV16</strain>
    </source>
</reference>
<dbReference type="InterPro" id="IPR014553">
    <property type="entry name" value="Aminopept"/>
</dbReference>
<dbReference type="eggNOG" id="COG4324">
    <property type="taxonomic scope" value="Bacteria"/>
</dbReference>
<dbReference type="STRING" id="1279009.ADICEAN_01456"/>
<protein>
    <submittedName>
        <fullName evidence="1">Putative aminopeptidase</fullName>
    </submittedName>
</protein>
<comment type="caution">
    <text evidence="1">The sequence shown here is derived from an EMBL/GenBank/DDBJ whole genome shotgun (WGS) entry which is preliminary data.</text>
</comment>
<keyword evidence="1" id="KW-0378">Hydrolase</keyword>
<keyword evidence="1" id="KW-0031">Aminopeptidase</keyword>
<proteinExistence type="predicted"/>
<organism evidence="1 2">
    <name type="scientific">Cesiribacter andamanensis AMV16</name>
    <dbReference type="NCBI Taxonomy" id="1279009"/>
    <lineage>
        <taxon>Bacteria</taxon>
        <taxon>Pseudomonadati</taxon>
        <taxon>Bacteroidota</taxon>
        <taxon>Cytophagia</taxon>
        <taxon>Cytophagales</taxon>
        <taxon>Cesiribacteraceae</taxon>
        <taxon>Cesiribacter</taxon>
    </lineage>
</organism>
<keyword evidence="1" id="KW-0645">Protease</keyword>
<sequence>MEKNSPCPGGVLLVLILWQRELISYGLMQGRGQLEVLWNARPLEEVLQDPAVPDSLKQRLLLIGDIREWGVARLGLKETNNYTTLYDQKGQEILWVITACHPYKLENREWRFPVVGTVSYKGFFDHERALAEKAELDAAGWDTHIRPVSAWSTLGWFRDPILSNMLFRPEGDVANTVLHELTHATIFVKDSLMFNENLASFIGHQGALLFLKDRFGPQGEPLQRYQERYQDRHLFSQHVLRGLSRLDSLYSSFPESLPEPQKQAQKQALIQQIIDETAALPLHRAEDWRRFFAEQQPNNAYFMSYERYSGGLEELETAFEEEFGGDLTQFLTYYKKRYGR</sequence>
<dbReference type="Pfam" id="PF10023">
    <property type="entry name" value="Aminopep"/>
    <property type="match status" value="1"/>
</dbReference>
<dbReference type="EMBL" id="AODQ01000026">
    <property type="protein sequence ID" value="EMR03434.1"/>
    <property type="molecule type" value="Genomic_DNA"/>
</dbReference>
<evidence type="ECO:0000313" key="1">
    <source>
        <dbReference type="EMBL" id="EMR03434.1"/>
    </source>
</evidence>
<gene>
    <name evidence="1" type="ORF">ADICEAN_01456</name>
</gene>
<dbReference type="GO" id="GO:0004177">
    <property type="term" value="F:aminopeptidase activity"/>
    <property type="evidence" value="ECO:0007669"/>
    <property type="project" value="UniProtKB-KW"/>
</dbReference>
<dbReference type="AlphaFoldDB" id="M7NYG7"/>
<name>M7NYG7_9BACT</name>
<dbReference type="Proteomes" id="UP000011910">
    <property type="component" value="Unassembled WGS sequence"/>
</dbReference>
<accession>M7NYG7</accession>